<comment type="caution">
    <text evidence="3">The sequence shown here is derived from an EMBL/GenBank/DDBJ whole genome shotgun (WGS) entry which is preliminary data.</text>
</comment>
<comment type="similarity">
    <text evidence="1">Belongs to the isochorismatase family.</text>
</comment>
<keyword evidence="3" id="KW-0378">Hydrolase</keyword>
<dbReference type="InterPro" id="IPR000868">
    <property type="entry name" value="Isochorismatase-like_dom"/>
</dbReference>
<evidence type="ECO:0000256" key="1">
    <source>
        <dbReference type="ARBA" id="ARBA00006336"/>
    </source>
</evidence>
<dbReference type="PANTHER" id="PTHR14119:SF3">
    <property type="entry name" value="ISOCHORISMATASE DOMAIN-CONTAINING PROTEIN 2"/>
    <property type="match status" value="1"/>
</dbReference>
<proteinExistence type="inferred from homology"/>
<dbReference type="Proteomes" id="UP001187682">
    <property type="component" value="Unassembled WGS sequence"/>
</dbReference>
<keyword evidence="4" id="KW-1185">Reference proteome</keyword>
<feature type="domain" description="Isochorismatase-like" evidence="2">
    <location>
        <begin position="14"/>
        <end position="156"/>
    </location>
</feature>
<gene>
    <name evidence="3" type="ORF">DNG_01403</name>
</gene>
<reference evidence="3" key="1">
    <citation type="submission" date="2018-03" db="EMBL/GenBank/DDBJ databases">
        <authorList>
            <person name="Guldener U."/>
        </authorList>
    </citation>
    <scope>NUCLEOTIDE SEQUENCE</scope>
</reference>
<dbReference type="InterPro" id="IPR050993">
    <property type="entry name" value="Isochorismatase_domain"/>
</dbReference>
<evidence type="ECO:0000313" key="3">
    <source>
        <dbReference type="EMBL" id="SPN98358.1"/>
    </source>
</evidence>
<evidence type="ECO:0000259" key="2">
    <source>
        <dbReference type="Pfam" id="PF00857"/>
    </source>
</evidence>
<evidence type="ECO:0000313" key="4">
    <source>
        <dbReference type="Proteomes" id="UP001187682"/>
    </source>
</evidence>
<protein>
    <submittedName>
        <fullName evidence="3">Related to isochorismatase family hydrolase</fullName>
    </submittedName>
</protein>
<name>A0AAE8SRL6_9PEZI</name>
<dbReference type="AlphaFoldDB" id="A0AAE8SRL6"/>
<dbReference type="Gene3D" id="3.40.50.850">
    <property type="entry name" value="Isochorismatase-like"/>
    <property type="match status" value="1"/>
</dbReference>
<organism evidence="3 4">
    <name type="scientific">Cephalotrichum gorgonifer</name>
    <dbReference type="NCBI Taxonomy" id="2041049"/>
    <lineage>
        <taxon>Eukaryota</taxon>
        <taxon>Fungi</taxon>
        <taxon>Dikarya</taxon>
        <taxon>Ascomycota</taxon>
        <taxon>Pezizomycotina</taxon>
        <taxon>Sordariomycetes</taxon>
        <taxon>Hypocreomycetidae</taxon>
        <taxon>Microascales</taxon>
        <taxon>Microascaceae</taxon>
        <taxon>Cephalotrichum</taxon>
    </lineage>
</organism>
<dbReference type="Pfam" id="PF00857">
    <property type="entry name" value="Isochorismatase"/>
    <property type="match status" value="1"/>
</dbReference>
<dbReference type="EMBL" id="ONZQ02000002">
    <property type="protein sequence ID" value="SPN98358.1"/>
    <property type="molecule type" value="Genomic_DNA"/>
</dbReference>
<sequence>MATATPSRRIERPVLFVCDLQEKFRPAVHAFDEIILTTRKLLRFAEALSIPVKTTTQNAARLGPTVPELDCPAPHIDKTAFSMFIPPLSTSLAPNSSVAIVGIETHICVTQTALDLLAAGHKVYVIADGVGSCNREEVPLALQRLTAAGVIVTSSEGWMYEVMGDAAIPEFKSVIKIVKETGADTKTALKALLPRI</sequence>
<dbReference type="SUPFAM" id="SSF52499">
    <property type="entry name" value="Isochorismatase-like hydrolases"/>
    <property type="match status" value="1"/>
</dbReference>
<dbReference type="GO" id="GO:0016787">
    <property type="term" value="F:hydrolase activity"/>
    <property type="evidence" value="ECO:0007669"/>
    <property type="project" value="UniProtKB-KW"/>
</dbReference>
<dbReference type="InterPro" id="IPR036380">
    <property type="entry name" value="Isochorismatase-like_sf"/>
</dbReference>
<dbReference type="PANTHER" id="PTHR14119">
    <property type="entry name" value="HYDROLASE"/>
    <property type="match status" value="1"/>
</dbReference>
<accession>A0AAE8SRL6</accession>